<keyword evidence="1" id="KW-1133">Transmembrane helix</keyword>
<gene>
    <name evidence="2" type="ORF">EYS08_11855</name>
</gene>
<protein>
    <submittedName>
        <fullName evidence="2">Uncharacterized protein</fullName>
    </submittedName>
</protein>
<name>A0A4Q9HCR1_9SPHI</name>
<evidence type="ECO:0000256" key="1">
    <source>
        <dbReference type="SAM" id="Phobius"/>
    </source>
</evidence>
<dbReference type="OrthoDB" id="770023at2"/>
<keyword evidence="3" id="KW-1185">Reference proteome</keyword>
<keyword evidence="1" id="KW-0812">Transmembrane</keyword>
<keyword evidence="1" id="KW-0472">Membrane</keyword>
<dbReference type="Proteomes" id="UP000291819">
    <property type="component" value="Unassembled WGS sequence"/>
</dbReference>
<proteinExistence type="predicted"/>
<accession>A0A4Q9HCR1</accession>
<sequence length="135" mass="15081">MKKTNIFSRLSLQFSTTFSELRSGAFACFERHPKSFFFLMILLMAGSVVLCFTLLRSTGKTPPKTVANGSMPFGEAREIYGTAAKLATVIEMQAELKGLLSKKQTSGQDSLRMIEMIQKINELQTDTPSYEKNKP</sequence>
<organism evidence="2 3">
    <name type="scientific">Pedobacter kyonggii</name>
    <dbReference type="NCBI Taxonomy" id="1926871"/>
    <lineage>
        <taxon>Bacteria</taxon>
        <taxon>Pseudomonadati</taxon>
        <taxon>Bacteroidota</taxon>
        <taxon>Sphingobacteriia</taxon>
        <taxon>Sphingobacteriales</taxon>
        <taxon>Sphingobacteriaceae</taxon>
        <taxon>Pedobacter</taxon>
    </lineage>
</organism>
<dbReference type="RefSeq" id="WP_131030233.1">
    <property type="nucleotide sequence ID" value="NZ_SIXF01000009.1"/>
</dbReference>
<comment type="caution">
    <text evidence="2">The sequence shown here is derived from an EMBL/GenBank/DDBJ whole genome shotgun (WGS) entry which is preliminary data.</text>
</comment>
<reference evidence="2 3" key="1">
    <citation type="submission" date="2019-02" db="EMBL/GenBank/DDBJ databases">
        <title>Pedobacter kyonggii whole genome sequence analysis.</title>
        <authorList>
            <person name="Dahal R.H."/>
        </authorList>
    </citation>
    <scope>NUCLEOTIDE SEQUENCE [LARGE SCALE GENOMIC DNA]</scope>
    <source>
        <strain evidence="2 3">K-4-11-1</strain>
    </source>
</reference>
<feature type="transmembrane region" description="Helical" evidence="1">
    <location>
        <begin position="37"/>
        <end position="55"/>
    </location>
</feature>
<dbReference type="EMBL" id="SIXF01000009">
    <property type="protein sequence ID" value="TBO42214.1"/>
    <property type="molecule type" value="Genomic_DNA"/>
</dbReference>
<dbReference type="AlphaFoldDB" id="A0A4Q9HCR1"/>
<evidence type="ECO:0000313" key="2">
    <source>
        <dbReference type="EMBL" id="TBO42214.1"/>
    </source>
</evidence>
<evidence type="ECO:0000313" key="3">
    <source>
        <dbReference type="Proteomes" id="UP000291819"/>
    </source>
</evidence>